<organism evidence="2 3">
    <name type="scientific">Pseudomonas abyssi</name>
    <dbReference type="NCBI Taxonomy" id="170540"/>
    <lineage>
        <taxon>Bacteria</taxon>
        <taxon>Pseudomonadati</taxon>
        <taxon>Pseudomonadota</taxon>
        <taxon>Gammaproteobacteria</taxon>
        <taxon>Pseudomonadales</taxon>
        <taxon>Pseudomonadaceae</taxon>
        <taxon>Pseudomonas</taxon>
    </lineage>
</organism>
<evidence type="ECO:0000256" key="1">
    <source>
        <dbReference type="SAM" id="SignalP"/>
    </source>
</evidence>
<proteinExistence type="predicted"/>
<evidence type="ECO:0000313" key="3">
    <source>
        <dbReference type="Proteomes" id="UP000265411"/>
    </source>
</evidence>
<keyword evidence="1" id="KW-0732">Signal</keyword>
<evidence type="ECO:0008006" key="4">
    <source>
        <dbReference type="Google" id="ProtNLM"/>
    </source>
</evidence>
<name>A0A395QXK8_9PSED</name>
<sequence length="113" mass="12420">MKSIPVLLTTMALMLSTQISSANTDPDRLAKGCVELLQIYNKHEDQRFAASLTTSLSEATRAGYCRGVIDEYNRHHECDSPSWYDQAAVIAKHAHEESDTQTTDSLMAKACGG</sequence>
<dbReference type="AlphaFoldDB" id="A0A395QXK8"/>
<feature type="signal peptide" evidence="1">
    <location>
        <begin position="1"/>
        <end position="22"/>
    </location>
</feature>
<dbReference type="Proteomes" id="UP000265411">
    <property type="component" value="Unassembled WGS sequence"/>
</dbReference>
<comment type="caution">
    <text evidence="2">The sequence shown here is derived from an EMBL/GenBank/DDBJ whole genome shotgun (WGS) entry which is preliminary data.</text>
</comment>
<dbReference type="EMBL" id="LMAZ01000011">
    <property type="protein sequence ID" value="RGP52584.1"/>
    <property type="molecule type" value="Genomic_DNA"/>
</dbReference>
<protein>
    <recommendedName>
        <fullName evidence="4">Rap1a immunity protein domain-containing protein</fullName>
    </recommendedName>
</protein>
<accession>A0A395QXK8</accession>
<keyword evidence="3" id="KW-1185">Reference proteome</keyword>
<reference evidence="2 3" key="1">
    <citation type="journal article" date="2018" name="Syst. Appl. Microbiol.">
        <title>Pseudomonas gallaeciensis sp. nov., isolated from crude-oil-contaminated intertidal sand samples after the Prestige oil spill.</title>
        <authorList>
            <person name="Mulet M."/>
            <person name="Sanchez D."/>
            <person name="Rodriguez A.C."/>
            <person name="Nogales B."/>
            <person name="Bosch R."/>
            <person name="Busquets A."/>
            <person name="Gomila M."/>
            <person name="Lalucat J."/>
            <person name="Garcia-Valdes E."/>
        </authorList>
    </citation>
    <scope>NUCLEOTIDE SEQUENCE [LARGE SCALE GENOMIC DNA]</scope>
    <source>
        <strain evidence="2 3">V113</strain>
    </source>
</reference>
<feature type="chain" id="PRO_5017254793" description="Rap1a immunity protein domain-containing protein" evidence="1">
    <location>
        <begin position="23"/>
        <end position="113"/>
    </location>
</feature>
<evidence type="ECO:0000313" key="2">
    <source>
        <dbReference type="EMBL" id="RGP52584.1"/>
    </source>
</evidence>
<dbReference type="RefSeq" id="WP_118131963.1">
    <property type="nucleotide sequence ID" value="NZ_LMAZ01000011.1"/>
</dbReference>
<dbReference type="OrthoDB" id="5897919at2"/>
<gene>
    <name evidence="2" type="ORF">ASB58_18535</name>
</gene>